<reference evidence="1" key="1">
    <citation type="submission" date="2015-04" db="UniProtKB">
        <authorList>
            <consortium name="EnsemblPlants"/>
        </authorList>
    </citation>
    <scope>IDENTIFICATION</scope>
</reference>
<proteinExistence type="predicted"/>
<protein>
    <submittedName>
        <fullName evidence="1">Uncharacterized protein</fullName>
    </submittedName>
</protein>
<reference evidence="1" key="2">
    <citation type="submission" date="2018-05" db="EMBL/GenBank/DDBJ databases">
        <title>OpunRS2 (Oryza punctata Reference Sequence Version 2).</title>
        <authorList>
            <person name="Zhang J."/>
            <person name="Kudrna D."/>
            <person name="Lee S."/>
            <person name="Talag J."/>
            <person name="Welchert J."/>
            <person name="Wing R.A."/>
        </authorList>
    </citation>
    <scope>NUCLEOTIDE SEQUENCE [LARGE SCALE GENOMIC DNA]</scope>
</reference>
<keyword evidence="2" id="KW-1185">Reference proteome</keyword>
<name>A0A0E0LG92_ORYPU</name>
<organism evidence="1">
    <name type="scientific">Oryza punctata</name>
    <name type="common">Red rice</name>
    <dbReference type="NCBI Taxonomy" id="4537"/>
    <lineage>
        <taxon>Eukaryota</taxon>
        <taxon>Viridiplantae</taxon>
        <taxon>Streptophyta</taxon>
        <taxon>Embryophyta</taxon>
        <taxon>Tracheophyta</taxon>
        <taxon>Spermatophyta</taxon>
        <taxon>Magnoliopsida</taxon>
        <taxon>Liliopsida</taxon>
        <taxon>Poales</taxon>
        <taxon>Poaceae</taxon>
        <taxon>BOP clade</taxon>
        <taxon>Oryzoideae</taxon>
        <taxon>Oryzeae</taxon>
        <taxon>Oryzinae</taxon>
        <taxon>Oryza</taxon>
    </lineage>
</organism>
<dbReference type="Gramene" id="OPUNC07G00710.1">
    <property type="protein sequence ID" value="OPUNC07G00710.1"/>
    <property type="gene ID" value="OPUNC07G00710"/>
</dbReference>
<accession>A0A0E0LG92</accession>
<sequence>MRRHIHDGDPKAAENYGKRDLVRESTESLILDRQKKIGAYNMRNAVVADKLRKAAENYGKRDLVRESTESLILDRQKKIGAYNMRNVWLAGGVALAGYLVGKTAGTFYARMEGEDLVQKIKGAMFR</sequence>
<dbReference type="HOGENOM" id="CLU_162295_0_0_1"/>
<evidence type="ECO:0000313" key="1">
    <source>
        <dbReference type="EnsemblPlants" id="OPUNC07G00710.1"/>
    </source>
</evidence>
<dbReference type="AlphaFoldDB" id="A0A0E0LG92"/>
<dbReference type="EnsemblPlants" id="OPUNC07G00710.1">
    <property type="protein sequence ID" value="OPUNC07G00710.1"/>
    <property type="gene ID" value="OPUNC07G00710"/>
</dbReference>
<evidence type="ECO:0000313" key="2">
    <source>
        <dbReference type="Proteomes" id="UP000026962"/>
    </source>
</evidence>
<dbReference type="Proteomes" id="UP000026962">
    <property type="component" value="Chromosome 7"/>
</dbReference>